<organism evidence="1 2">
    <name type="scientific">Aspergillus homomorphus (strain CBS 101889)</name>
    <dbReference type="NCBI Taxonomy" id="1450537"/>
    <lineage>
        <taxon>Eukaryota</taxon>
        <taxon>Fungi</taxon>
        <taxon>Dikarya</taxon>
        <taxon>Ascomycota</taxon>
        <taxon>Pezizomycotina</taxon>
        <taxon>Eurotiomycetes</taxon>
        <taxon>Eurotiomycetidae</taxon>
        <taxon>Eurotiales</taxon>
        <taxon>Aspergillaceae</taxon>
        <taxon>Aspergillus</taxon>
        <taxon>Aspergillus subgen. Circumdati</taxon>
    </lineage>
</organism>
<accession>A0A395I1K1</accession>
<dbReference type="AlphaFoldDB" id="A0A395I1K1"/>
<evidence type="ECO:0000313" key="1">
    <source>
        <dbReference type="EMBL" id="RAL13940.1"/>
    </source>
</evidence>
<proteinExistence type="predicted"/>
<evidence type="ECO:0000313" key="2">
    <source>
        <dbReference type="Proteomes" id="UP000248961"/>
    </source>
</evidence>
<name>A0A395I1K1_ASPHC</name>
<dbReference type="Proteomes" id="UP000248961">
    <property type="component" value="Unassembled WGS sequence"/>
</dbReference>
<dbReference type="VEuPathDB" id="FungiDB:BO97DRAFT_29556"/>
<gene>
    <name evidence="1" type="ORF">BO97DRAFT_29556</name>
</gene>
<dbReference type="EMBL" id="KZ824277">
    <property type="protein sequence ID" value="RAL13940.1"/>
    <property type="molecule type" value="Genomic_DNA"/>
</dbReference>
<keyword evidence="2" id="KW-1185">Reference proteome</keyword>
<dbReference type="GeneID" id="37195433"/>
<reference evidence="1 2" key="1">
    <citation type="submission" date="2018-02" db="EMBL/GenBank/DDBJ databases">
        <title>The genomes of Aspergillus section Nigri reveals drivers in fungal speciation.</title>
        <authorList>
            <consortium name="DOE Joint Genome Institute"/>
            <person name="Vesth T.C."/>
            <person name="Nybo J."/>
            <person name="Theobald S."/>
            <person name="Brandl J."/>
            <person name="Frisvad J.C."/>
            <person name="Nielsen K.F."/>
            <person name="Lyhne E.K."/>
            <person name="Kogle M.E."/>
            <person name="Kuo A."/>
            <person name="Riley R."/>
            <person name="Clum A."/>
            <person name="Nolan M."/>
            <person name="Lipzen A."/>
            <person name="Salamov A."/>
            <person name="Henrissat B."/>
            <person name="Wiebenga A."/>
            <person name="De vries R.P."/>
            <person name="Grigoriev I.V."/>
            <person name="Mortensen U.H."/>
            <person name="Andersen M.R."/>
            <person name="Baker S.E."/>
        </authorList>
    </citation>
    <scope>NUCLEOTIDE SEQUENCE [LARGE SCALE GENOMIC DNA]</scope>
    <source>
        <strain evidence="1 2">CBS 101889</strain>
    </source>
</reference>
<sequence length="156" mass="17565">MPAPLVFNHSLTWPFKVSSSMTGSLTGYHIAFSCVPYIFTPGFNFVWLTATSSLIIQEPKEISVERDGRESSQLDFVKSRGCGQNASISEVPETRGHRHTAHDLVGHWFVRADPFEAFSRPWRLVVPVILVVRYPWLNRRSMDASHRPAIVKAQGG</sequence>
<dbReference type="RefSeq" id="XP_025553094.1">
    <property type="nucleotide sequence ID" value="XM_025691144.1"/>
</dbReference>
<protein>
    <submittedName>
        <fullName evidence="1">Uncharacterized protein</fullName>
    </submittedName>
</protein>